<dbReference type="SMART" id="SM00850">
    <property type="entry name" value="LytTR"/>
    <property type="match status" value="1"/>
</dbReference>
<dbReference type="Proteomes" id="UP001597041">
    <property type="component" value="Unassembled WGS sequence"/>
</dbReference>
<dbReference type="Gene3D" id="3.40.50.300">
    <property type="entry name" value="P-loop containing nucleotide triphosphate hydrolases"/>
    <property type="match status" value="1"/>
</dbReference>
<feature type="domain" description="HTH LytTR-type" evidence="2">
    <location>
        <begin position="231"/>
        <end position="337"/>
    </location>
</feature>
<sequence>MVFSMNQLTKMEENTVLLPELNLTVPQGEVIAVQSENEYIERLFDLFNHPRDIKEGMITLPEGGFQNIYLFQQDDGLYKRLTVLQMLRFWCRLYRQQTDLDKILNICELHACVSKKTKQLTLSEQYRLQFALAFIQPAEVYIWKDPSMILDLQTKQVLHDVIRLLADEGGAVLILTPTLEEAIRLGNVVYRYSSRGVKLVEQEDAETETGTEGRNGEEAEVTSMQVKLDKISAKMEDKIILFNPLEIDYVEAREGQTFLFVNKEEFASSETIKALEERLLPFGFFRCHRSYLVNLQRVREIIIWSKNSYSLSLDNPSKSTIPLSKANYSKLKELMHL</sequence>
<dbReference type="PANTHER" id="PTHR37299">
    <property type="entry name" value="TRANSCRIPTIONAL REGULATOR-RELATED"/>
    <property type="match status" value="1"/>
</dbReference>
<dbReference type="GO" id="GO:0003677">
    <property type="term" value="F:DNA binding"/>
    <property type="evidence" value="ECO:0007669"/>
    <property type="project" value="UniProtKB-KW"/>
</dbReference>
<dbReference type="InterPro" id="IPR007492">
    <property type="entry name" value="LytTR_DNA-bd_dom"/>
</dbReference>
<dbReference type="InterPro" id="IPR003439">
    <property type="entry name" value="ABC_transporter-like_ATP-bd"/>
</dbReference>
<comment type="caution">
    <text evidence="3">The sequence shown here is derived from an EMBL/GenBank/DDBJ whole genome shotgun (WGS) entry which is preliminary data.</text>
</comment>
<dbReference type="InterPro" id="IPR046947">
    <property type="entry name" value="LytR-like"/>
</dbReference>
<evidence type="ECO:0000313" key="3">
    <source>
        <dbReference type="EMBL" id="MFD1067001.1"/>
    </source>
</evidence>
<dbReference type="Gene3D" id="2.40.50.1020">
    <property type="entry name" value="LytTr DNA-binding domain"/>
    <property type="match status" value="1"/>
</dbReference>
<keyword evidence="3" id="KW-0238">DNA-binding</keyword>
<dbReference type="SUPFAM" id="SSF52540">
    <property type="entry name" value="P-loop containing nucleoside triphosphate hydrolases"/>
    <property type="match status" value="1"/>
</dbReference>
<reference evidence="4" key="1">
    <citation type="journal article" date="2019" name="Int. J. Syst. Evol. Microbiol.">
        <title>The Global Catalogue of Microorganisms (GCM) 10K type strain sequencing project: providing services to taxonomists for standard genome sequencing and annotation.</title>
        <authorList>
            <consortium name="The Broad Institute Genomics Platform"/>
            <consortium name="The Broad Institute Genome Sequencing Center for Infectious Disease"/>
            <person name="Wu L."/>
            <person name="Ma J."/>
        </authorList>
    </citation>
    <scope>NUCLEOTIDE SEQUENCE [LARGE SCALE GENOMIC DNA]</scope>
    <source>
        <strain evidence="4">CCUG 56608</strain>
    </source>
</reference>
<evidence type="ECO:0000259" key="1">
    <source>
        <dbReference type="PROSITE" id="PS50893"/>
    </source>
</evidence>
<dbReference type="PROSITE" id="PS50930">
    <property type="entry name" value="HTH_LYTTR"/>
    <property type="match status" value="1"/>
</dbReference>
<dbReference type="PROSITE" id="PS50893">
    <property type="entry name" value="ABC_TRANSPORTER_2"/>
    <property type="match status" value="1"/>
</dbReference>
<evidence type="ECO:0000259" key="2">
    <source>
        <dbReference type="PROSITE" id="PS50930"/>
    </source>
</evidence>
<dbReference type="Pfam" id="PF04397">
    <property type="entry name" value="LytTR"/>
    <property type="match status" value="1"/>
</dbReference>
<evidence type="ECO:0000313" key="4">
    <source>
        <dbReference type="Proteomes" id="UP001597041"/>
    </source>
</evidence>
<organism evidence="3 4">
    <name type="scientific">Oceanobacillus locisalsi</name>
    <dbReference type="NCBI Taxonomy" id="546107"/>
    <lineage>
        <taxon>Bacteria</taxon>
        <taxon>Bacillati</taxon>
        <taxon>Bacillota</taxon>
        <taxon>Bacilli</taxon>
        <taxon>Bacillales</taxon>
        <taxon>Bacillaceae</taxon>
        <taxon>Oceanobacillus</taxon>
    </lineage>
</organism>
<accession>A0ABW3NKR9</accession>
<feature type="domain" description="ABC transporter" evidence="1">
    <location>
        <begin position="3"/>
        <end position="219"/>
    </location>
</feature>
<dbReference type="InterPro" id="IPR027417">
    <property type="entry name" value="P-loop_NTPase"/>
</dbReference>
<keyword evidence="4" id="KW-1185">Reference proteome</keyword>
<gene>
    <name evidence="3" type="ORF">ACFQ19_13305</name>
</gene>
<name>A0ABW3NKR9_9BACI</name>
<dbReference type="InterPro" id="IPR012046">
    <property type="entry name" value="LytTR_ABC"/>
</dbReference>
<proteinExistence type="predicted"/>
<dbReference type="PIRSF" id="PIRSF036612">
    <property type="entry name" value="ABC_ATP_LytTR"/>
    <property type="match status" value="1"/>
</dbReference>
<protein>
    <submittedName>
        <fullName evidence="3">LytTR family transcriptional regulator DNA-binding domain-containing protein</fullName>
    </submittedName>
</protein>
<dbReference type="RefSeq" id="WP_379592858.1">
    <property type="nucleotide sequence ID" value="NZ_JBHTKK010000016.1"/>
</dbReference>
<dbReference type="EMBL" id="JBHTKK010000016">
    <property type="protein sequence ID" value="MFD1067001.1"/>
    <property type="molecule type" value="Genomic_DNA"/>
</dbReference>
<dbReference type="PANTHER" id="PTHR37299:SF1">
    <property type="entry name" value="STAGE 0 SPORULATION PROTEIN A HOMOLOG"/>
    <property type="match status" value="1"/>
</dbReference>